<dbReference type="GO" id="GO:0008171">
    <property type="term" value="F:O-methyltransferase activity"/>
    <property type="evidence" value="ECO:0007669"/>
    <property type="project" value="InterPro"/>
</dbReference>
<dbReference type="Gene3D" id="3.40.50.150">
    <property type="entry name" value="Vaccinia Virus protein VP39"/>
    <property type="match status" value="1"/>
</dbReference>
<sequence length="452" mass="50383">MTKVNPSIVHAPGEDLLWSLSQTIVDNIEVVRQEHQQQGLAPLYIDAAAPHSTDDPAVASLPSVRECKARDQILSAVSKLGAIVDHPVSRLAKLSSAYLDVSVLHFAADNGIADVIERCATRPDGALHATDIAKEINMDATRTTRLLRYLTAIHVFKETSEGYFANNRYSVHFKKGSPLEAVFGMGVYDVGPPALRINEFMKTPYAQQEDATGHLPLNLQFDYPDKSMFAWMNEPFNKARLERFNRTMVMKSHDSYAVVADVPWDEMIPKGGTLVDVGGGVGSLALSVQASRTDIKVVVQDQEMMIEQAKGFWSQKNPDAIKQGRAELVVHDFFQKNPTQAADLYTFRAIFHNWNDERCAAILKGTIESMAPHSRILVIDSILNPTTVDAGFSSSVNELRSDTQQDLTMMTLFPSLERTRSDWDRLFASVGLEIKRVFEVRSRKTTFEVGRI</sequence>
<dbReference type="GO" id="GO:0046983">
    <property type="term" value="F:protein dimerization activity"/>
    <property type="evidence" value="ECO:0007669"/>
    <property type="project" value="InterPro"/>
</dbReference>
<dbReference type="PANTHER" id="PTHR43712">
    <property type="entry name" value="PUTATIVE (AFU_ORTHOLOGUE AFUA_4G14580)-RELATED"/>
    <property type="match status" value="1"/>
</dbReference>
<dbReference type="PROSITE" id="PS51683">
    <property type="entry name" value="SAM_OMT_II"/>
    <property type="match status" value="1"/>
</dbReference>
<evidence type="ECO:0000256" key="1">
    <source>
        <dbReference type="ARBA" id="ARBA00022603"/>
    </source>
</evidence>
<dbReference type="InterPro" id="IPR036390">
    <property type="entry name" value="WH_DNA-bd_sf"/>
</dbReference>
<evidence type="ECO:0000313" key="6">
    <source>
        <dbReference type="EMBL" id="PWN89746.1"/>
    </source>
</evidence>
<dbReference type="AlphaFoldDB" id="A0A316YL20"/>
<dbReference type="Pfam" id="PF00891">
    <property type="entry name" value="Methyltransf_2"/>
    <property type="match status" value="1"/>
</dbReference>
<dbReference type="EMBL" id="KZ819636">
    <property type="protein sequence ID" value="PWN89746.1"/>
    <property type="molecule type" value="Genomic_DNA"/>
</dbReference>
<reference evidence="6 7" key="1">
    <citation type="journal article" date="2018" name="Mol. Biol. Evol.">
        <title>Broad Genomic Sampling Reveals a Smut Pathogenic Ancestry of the Fungal Clade Ustilaginomycotina.</title>
        <authorList>
            <person name="Kijpornyongpan T."/>
            <person name="Mondo S.J."/>
            <person name="Barry K."/>
            <person name="Sandor L."/>
            <person name="Lee J."/>
            <person name="Lipzen A."/>
            <person name="Pangilinan J."/>
            <person name="LaButti K."/>
            <person name="Hainaut M."/>
            <person name="Henrissat B."/>
            <person name="Grigoriev I.V."/>
            <person name="Spatafora J.W."/>
            <person name="Aime M.C."/>
        </authorList>
    </citation>
    <scope>NUCLEOTIDE SEQUENCE [LARGE SCALE GENOMIC DNA]</scope>
    <source>
        <strain evidence="6 7">MCA 4198</strain>
    </source>
</reference>
<keyword evidence="1 6" id="KW-0489">Methyltransferase</keyword>
<dbReference type="OrthoDB" id="1606438at2759"/>
<evidence type="ECO:0000313" key="7">
    <source>
        <dbReference type="Proteomes" id="UP000245768"/>
    </source>
</evidence>
<feature type="domain" description="O-methyltransferase dimerisation" evidence="5">
    <location>
        <begin position="94"/>
        <end position="171"/>
    </location>
</feature>
<evidence type="ECO:0000259" key="4">
    <source>
        <dbReference type="Pfam" id="PF00891"/>
    </source>
</evidence>
<keyword evidence="7" id="KW-1185">Reference proteome</keyword>
<dbReference type="STRING" id="215250.A0A316YL20"/>
<proteinExistence type="predicted"/>
<dbReference type="InterPro" id="IPR036388">
    <property type="entry name" value="WH-like_DNA-bd_sf"/>
</dbReference>
<dbReference type="Proteomes" id="UP000245768">
    <property type="component" value="Unassembled WGS sequence"/>
</dbReference>
<dbReference type="SUPFAM" id="SSF46785">
    <property type="entry name" value="Winged helix' DNA-binding domain"/>
    <property type="match status" value="1"/>
</dbReference>
<dbReference type="InterPro" id="IPR012967">
    <property type="entry name" value="COMT_dimerisation"/>
</dbReference>
<evidence type="ECO:0000256" key="2">
    <source>
        <dbReference type="ARBA" id="ARBA00022679"/>
    </source>
</evidence>
<dbReference type="RefSeq" id="XP_025376944.1">
    <property type="nucleotide sequence ID" value="XM_025524423.1"/>
</dbReference>
<evidence type="ECO:0000259" key="5">
    <source>
        <dbReference type="Pfam" id="PF08100"/>
    </source>
</evidence>
<keyword evidence="2 6" id="KW-0808">Transferase</keyword>
<dbReference type="InParanoid" id="A0A316YL20"/>
<dbReference type="Pfam" id="PF08100">
    <property type="entry name" value="Dimerisation"/>
    <property type="match status" value="1"/>
</dbReference>
<dbReference type="SUPFAM" id="SSF53335">
    <property type="entry name" value="S-adenosyl-L-methionine-dependent methyltransferases"/>
    <property type="match status" value="1"/>
</dbReference>
<evidence type="ECO:0000256" key="3">
    <source>
        <dbReference type="ARBA" id="ARBA00022691"/>
    </source>
</evidence>
<gene>
    <name evidence="6" type="ORF">FA10DRAFT_293389</name>
</gene>
<dbReference type="InterPro" id="IPR029063">
    <property type="entry name" value="SAM-dependent_MTases_sf"/>
</dbReference>
<keyword evidence="3" id="KW-0949">S-adenosyl-L-methionine</keyword>
<dbReference type="PANTHER" id="PTHR43712:SF2">
    <property type="entry name" value="O-METHYLTRANSFERASE CICE"/>
    <property type="match status" value="1"/>
</dbReference>
<dbReference type="GeneID" id="37046339"/>
<accession>A0A316YL20</accession>
<dbReference type="GO" id="GO:0032259">
    <property type="term" value="P:methylation"/>
    <property type="evidence" value="ECO:0007669"/>
    <property type="project" value="UniProtKB-KW"/>
</dbReference>
<dbReference type="Gene3D" id="1.10.10.10">
    <property type="entry name" value="Winged helix-like DNA-binding domain superfamily/Winged helix DNA-binding domain"/>
    <property type="match status" value="1"/>
</dbReference>
<dbReference type="InterPro" id="IPR001077">
    <property type="entry name" value="COMT_C"/>
</dbReference>
<name>A0A316YL20_9BASI</name>
<feature type="domain" description="O-methyltransferase C-terminal" evidence="4">
    <location>
        <begin position="272"/>
        <end position="431"/>
    </location>
</feature>
<protein>
    <submittedName>
        <fullName evidence="6">S-adenosyl-L-methionine-dependent methyltransferase</fullName>
    </submittedName>
</protein>
<organism evidence="6 7">
    <name type="scientific">Acaromyces ingoldii</name>
    <dbReference type="NCBI Taxonomy" id="215250"/>
    <lineage>
        <taxon>Eukaryota</taxon>
        <taxon>Fungi</taxon>
        <taxon>Dikarya</taxon>
        <taxon>Basidiomycota</taxon>
        <taxon>Ustilaginomycotina</taxon>
        <taxon>Exobasidiomycetes</taxon>
        <taxon>Exobasidiales</taxon>
        <taxon>Cryptobasidiaceae</taxon>
        <taxon>Acaromyces</taxon>
    </lineage>
</organism>
<dbReference type="InterPro" id="IPR016461">
    <property type="entry name" value="COMT-like"/>
</dbReference>